<feature type="compositionally biased region" description="Acidic residues" evidence="1">
    <location>
        <begin position="148"/>
        <end position="157"/>
    </location>
</feature>
<feature type="compositionally biased region" description="Low complexity" evidence="1">
    <location>
        <begin position="137"/>
        <end position="147"/>
    </location>
</feature>
<name>A0A1Y2MFH3_EPING</name>
<evidence type="ECO:0000313" key="3">
    <source>
        <dbReference type="Proteomes" id="UP000193240"/>
    </source>
</evidence>
<feature type="region of interest" description="Disordered" evidence="1">
    <location>
        <begin position="1"/>
        <end position="24"/>
    </location>
</feature>
<dbReference type="Proteomes" id="UP000193240">
    <property type="component" value="Unassembled WGS sequence"/>
</dbReference>
<feature type="region of interest" description="Disordered" evidence="1">
    <location>
        <begin position="60"/>
        <end position="173"/>
    </location>
</feature>
<evidence type="ECO:0000313" key="2">
    <source>
        <dbReference type="EMBL" id="OSS53998.1"/>
    </source>
</evidence>
<gene>
    <name evidence="2" type="ORF">B5807_01157</name>
</gene>
<proteinExistence type="predicted"/>
<keyword evidence="3" id="KW-1185">Reference proteome</keyword>
<evidence type="ECO:0000256" key="1">
    <source>
        <dbReference type="SAM" id="MobiDB-lite"/>
    </source>
</evidence>
<accession>A0A1Y2MFH3</accession>
<organism evidence="2 3">
    <name type="scientific">Epicoccum nigrum</name>
    <name type="common">Soil fungus</name>
    <name type="synonym">Epicoccum purpurascens</name>
    <dbReference type="NCBI Taxonomy" id="105696"/>
    <lineage>
        <taxon>Eukaryota</taxon>
        <taxon>Fungi</taxon>
        <taxon>Dikarya</taxon>
        <taxon>Ascomycota</taxon>
        <taxon>Pezizomycotina</taxon>
        <taxon>Dothideomycetes</taxon>
        <taxon>Pleosporomycetidae</taxon>
        <taxon>Pleosporales</taxon>
        <taxon>Pleosporineae</taxon>
        <taxon>Didymellaceae</taxon>
        <taxon>Epicoccum</taxon>
    </lineage>
</organism>
<feature type="compositionally biased region" description="Polar residues" evidence="1">
    <location>
        <begin position="73"/>
        <end position="98"/>
    </location>
</feature>
<feature type="compositionally biased region" description="Basic and acidic residues" evidence="1">
    <location>
        <begin position="61"/>
        <end position="71"/>
    </location>
</feature>
<dbReference type="InParanoid" id="A0A1Y2MFH3"/>
<dbReference type="EMBL" id="KZ107838">
    <property type="protein sequence ID" value="OSS53998.1"/>
    <property type="molecule type" value="Genomic_DNA"/>
</dbReference>
<dbReference type="AlphaFoldDB" id="A0A1Y2MFH3"/>
<feature type="compositionally biased region" description="Low complexity" evidence="1">
    <location>
        <begin position="99"/>
        <end position="110"/>
    </location>
</feature>
<protein>
    <submittedName>
        <fullName evidence="2">Uncharacterized protein</fullName>
    </submittedName>
</protein>
<reference evidence="2 3" key="1">
    <citation type="journal article" date="2017" name="Genome Announc.">
        <title>Genome sequence of the saprophytic ascomycete Epicoccum nigrum ICMP 19927 strain isolated from New Zealand.</title>
        <authorList>
            <person name="Fokin M."/>
            <person name="Fleetwood D."/>
            <person name="Weir B.S."/>
            <person name="Villas-Boas S.G."/>
        </authorList>
    </citation>
    <scope>NUCLEOTIDE SEQUENCE [LARGE SCALE GENOMIC DNA]</scope>
    <source>
        <strain evidence="2 3">ICMP 19927</strain>
    </source>
</reference>
<sequence length="173" mass="18520">MPSSTSPKSDPYIMYGRGGAGNMHHRSTIRTAWKNIKNSPASPPVSLSVSPDNYYAAWNAKSEDPKKKREAQLGSSVDDGSSLRRNASSGSLSFKRNASSGSLFSLGRSSETSRSHSGLSGLSKIFGRRASVEDDQSVSAASTTVESVQEEEEEDADVMVMRSTKGKGKERAP</sequence>